<name>A0A0L8HRV8_OCTBM</name>
<dbReference type="InterPro" id="IPR036249">
    <property type="entry name" value="Thioredoxin-like_sf"/>
</dbReference>
<comment type="similarity">
    <text evidence="1 5">Belongs to the glutathione peroxidase family.</text>
</comment>
<dbReference type="EMBL" id="KQ417455">
    <property type="protein sequence ID" value="KOF91924.1"/>
    <property type="molecule type" value="Genomic_DNA"/>
</dbReference>
<evidence type="ECO:0000256" key="2">
    <source>
        <dbReference type="ARBA" id="ARBA00022559"/>
    </source>
</evidence>
<dbReference type="PRINTS" id="PR01011">
    <property type="entry name" value="GLUTPROXDASE"/>
</dbReference>
<dbReference type="PROSITE" id="PS51355">
    <property type="entry name" value="GLUTATHIONE_PEROXID_3"/>
    <property type="match status" value="1"/>
</dbReference>
<dbReference type="SUPFAM" id="SSF52833">
    <property type="entry name" value="Thioredoxin-like"/>
    <property type="match status" value="1"/>
</dbReference>
<dbReference type="GO" id="GO:0006979">
    <property type="term" value="P:response to oxidative stress"/>
    <property type="evidence" value="ECO:0007669"/>
    <property type="project" value="InterPro"/>
</dbReference>
<evidence type="ECO:0000313" key="7">
    <source>
        <dbReference type="EMBL" id="KOF91924.1"/>
    </source>
</evidence>
<protein>
    <recommendedName>
        <fullName evidence="5">Glutathione peroxidase</fullName>
    </recommendedName>
</protein>
<keyword evidence="6" id="KW-0732">Signal</keyword>
<dbReference type="GO" id="GO:0004601">
    <property type="term" value="F:peroxidase activity"/>
    <property type="evidence" value="ECO:0007669"/>
    <property type="project" value="UniProtKB-KW"/>
</dbReference>
<dbReference type="OrthoDB" id="446890at2759"/>
<keyword evidence="2 5" id="KW-0575">Peroxidase</keyword>
<sequence length="230" mass="26160">MHWTRPTTRFLVTVLLFLVTPVVTGIDCSGPPSSSFWSSSDKSAMTDEECKQENKSPKGFDFYSYKANDIDGNEVSMEKYRQLQELYEKYGESKGLRILAFPSNQFGNQEPGSNEDIKKFAEGYNVTFDMFSKVNVNGADAHPLWHDLQRVLKGSLWNAIKWNFSKFLIDKDGKPFKRFAPNQEPKVICQPHWCQCRESKAPSPHSVKWLALGRASSRGNHAKADIRTGL</sequence>
<evidence type="ECO:0000256" key="6">
    <source>
        <dbReference type="SAM" id="SignalP"/>
    </source>
</evidence>
<feature type="chain" id="PRO_5005583890" description="Glutathione peroxidase" evidence="6">
    <location>
        <begin position="26"/>
        <end position="230"/>
    </location>
</feature>
<feature type="signal peptide" evidence="6">
    <location>
        <begin position="1"/>
        <end position="25"/>
    </location>
</feature>
<dbReference type="Pfam" id="PF00255">
    <property type="entry name" value="GSHPx"/>
    <property type="match status" value="1"/>
</dbReference>
<reference evidence="7" key="1">
    <citation type="submission" date="2015-07" db="EMBL/GenBank/DDBJ databases">
        <title>MeaNS - Measles Nucleotide Surveillance Program.</title>
        <authorList>
            <person name="Tran T."/>
            <person name="Druce J."/>
        </authorList>
    </citation>
    <scope>NUCLEOTIDE SEQUENCE</scope>
    <source>
        <strain evidence="7">UCB-OBI-ISO-001</strain>
        <tissue evidence="7">Gonad</tissue>
    </source>
</reference>
<dbReference type="InterPro" id="IPR029760">
    <property type="entry name" value="GPX_CS"/>
</dbReference>
<evidence type="ECO:0000256" key="1">
    <source>
        <dbReference type="ARBA" id="ARBA00006926"/>
    </source>
</evidence>
<dbReference type="Gene3D" id="3.40.30.10">
    <property type="entry name" value="Glutaredoxin"/>
    <property type="match status" value="1"/>
</dbReference>
<keyword evidence="3" id="KW-0712">Selenocysteine</keyword>
<accession>A0A0L8HRV8</accession>
<evidence type="ECO:0000256" key="5">
    <source>
        <dbReference type="RuleBase" id="RU000499"/>
    </source>
</evidence>
<gene>
    <name evidence="7" type="ORF">OCBIM_22007869mg</name>
</gene>
<dbReference type="STRING" id="37653.A0A0L8HRV8"/>
<dbReference type="PANTHER" id="PTHR11592:SF134">
    <property type="entry name" value="PHOSPHOLIPID HYDROPEROXIDE GLUTATHIONE PEROXIDASE"/>
    <property type="match status" value="1"/>
</dbReference>
<dbReference type="PANTHER" id="PTHR11592">
    <property type="entry name" value="GLUTATHIONE PEROXIDASE"/>
    <property type="match status" value="1"/>
</dbReference>
<evidence type="ECO:0000256" key="4">
    <source>
        <dbReference type="ARBA" id="ARBA00023002"/>
    </source>
</evidence>
<dbReference type="InterPro" id="IPR000889">
    <property type="entry name" value="Glutathione_peroxidase"/>
</dbReference>
<dbReference type="CDD" id="cd00340">
    <property type="entry name" value="GSH_Peroxidase"/>
    <property type="match status" value="1"/>
</dbReference>
<dbReference type="PROSITE" id="PS00763">
    <property type="entry name" value="GLUTATHIONE_PEROXID_2"/>
    <property type="match status" value="1"/>
</dbReference>
<dbReference type="AlphaFoldDB" id="A0A0L8HRV8"/>
<evidence type="ECO:0000256" key="3">
    <source>
        <dbReference type="ARBA" id="ARBA00022933"/>
    </source>
</evidence>
<organism evidence="7">
    <name type="scientific">Octopus bimaculoides</name>
    <name type="common">California two-spotted octopus</name>
    <dbReference type="NCBI Taxonomy" id="37653"/>
    <lineage>
        <taxon>Eukaryota</taxon>
        <taxon>Metazoa</taxon>
        <taxon>Spiralia</taxon>
        <taxon>Lophotrochozoa</taxon>
        <taxon>Mollusca</taxon>
        <taxon>Cephalopoda</taxon>
        <taxon>Coleoidea</taxon>
        <taxon>Octopodiformes</taxon>
        <taxon>Octopoda</taxon>
        <taxon>Incirrata</taxon>
        <taxon>Octopodidae</taxon>
        <taxon>Octopus</taxon>
    </lineage>
</organism>
<keyword evidence="4 5" id="KW-0560">Oxidoreductase</keyword>
<proteinExistence type="inferred from homology"/>